<evidence type="ECO:0000256" key="1">
    <source>
        <dbReference type="ARBA" id="ARBA00022679"/>
    </source>
</evidence>
<dbReference type="InterPro" id="IPR025184">
    <property type="entry name" value="AadA_C"/>
</dbReference>
<evidence type="ECO:0000259" key="2">
    <source>
        <dbReference type="Pfam" id="PF13427"/>
    </source>
</evidence>
<dbReference type="Proteomes" id="UP000638648">
    <property type="component" value="Unassembled WGS sequence"/>
</dbReference>
<comment type="caution">
    <text evidence="3">The sequence shown here is derived from an EMBL/GenBank/DDBJ whole genome shotgun (WGS) entry which is preliminary data.</text>
</comment>
<keyword evidence="4" id="KW-1185">Reference proteome</keyword>
<name>A0A927N709_9ACTN</name>
<reference evidence="3" key="1">
    <citation type="submission" date="2020-10" db="EMBL/GenBank/DDBJ databases">
        <title>Sequencing the genomes of 1000 actinobacteria strains.</title>
        <authorList>
            <person name="Klenk H.-P."/>
        </authorList>
    </citation>
    <scope>NUCLEOTIDE SEQUENCE</scope>
    <source>
        <strain evidence="3">DSM 45354</strain>
    </source>
</reference>
<dbReference type="EMBL" id="JADBEM010000001">
    <property type="protein sequence ID" value="MBE1612158.1"/>
    <property type="molecule type" value="Genomic_DNA"/>
</dbReference>
<dbReference type="Pfam" id="PF13427">
    <property type="entry name" value="AadA_C"/>
    <property type="match status" value="1"/>
</dbReference>
<proteinExistence type="predicted"/>
<dbReference type="GO" id="GO:0016740">
    <property type="term" value="F:transferase activity"/>
    <property type="evidence" value="ECO:0007669"/>
    <property type="project" value="UniProtKB-KW"/>
</dbReference>
<dbReference type="AlphaFoldDB" id="A0A927N709"/>
<accession>A0A927N709</accession>
<evidence type="ECO:0000313" key="4">
    <source>
        <dbReference type="Proteomes" id="UP000638648"/>
    </source>
</evidence>
<protein>
    <recommendedName>
        <fullName evidence="2">Adenylyltransferase AadA C-terminal domain-containing protein</fullName>
    </recommendedName>
</protein>
<sequence>MPGSREASFNPTARFMLCPVTWHELHEHGVVVRGPALADLDLWIDKAALLDFTRTNLQTYWRGWVGSLDRVATSEPDKAVDPWLVEWCVLGVVRLHALLATGALHSKGGAGRWAVEAVDPRWRPILTEALRIGAGDPGPSPYADLWERLPETREFLAMIVETDAT</sequence>
<organism evidence="3 4">
    <name type="scientific">Actinopolymorpha pittospori</name>
    <dbReference type="NCBI Taxonomy" id="648752"/>
    <lineage>
        <taxon>Bacteria</taxon>
        <taxon>Bacillati</taxon>
        <taxon>Actinomycetota</taxon>
        <taxon>Actinomycetes</taxon>
        <taxon>Propionibacteriales</taxon>
        <taxon>Actinopolymorphaceae</taxon>
        <taxon>Actinopolymorpha</taxon>
    </lineage>
</organism>
<keyword evidence="1" id="KW-0808">Transferase</keyword>
<gene>
    <name evidence="3" type="ORF">HEB94_009006</name>
</gene>
<dbReference type="RefSeq" id="WP_192755255.1">
    <property type="nucleotide sequence ID" value="NZ_BAABJL010000005.1"/>
</dbReference>
<evidence type="ECO:0000313" key="3">
    <source>
        <dbReference type="EMBL" id="MBE1612158.1"/>
    </source>
</evidence>
<feature type="domain" description="Adenylyltransferase AadA C-terminal" evidence="2">
    <location>
        <begin position="88"/>
        <end position="135"/>
    </location>
</feature>